<gene>
    <name evidence="1" type="ORF">DW206_04975</name>
</gene>
<reference evidence="1 2" key="1">
    <citation type="submission" date="2018-08" db="EMBL/GenBank/DDBJ databases">
        <title>A genome reference for cultivated species of the human gut microbiota.</title>
        <authorList>
            <person name="Zou Y."/>
            <person name="Xue W."/>
            <person name="Luo G."/>
        </authorList>
    </citation>
    <scope>NUCLEOTIDE SEQUENCE [LARGE SCALE GENOMIC DNA]</scope>
    <source>
        <strain evidence="1 2">AM17-48</strain>
    </source>
</reference>
<evidence type="ECO:0000313" key="2">
    <source>
        <dbReference type="Proteomes" id="UP000283329"/>
    </source>
</evidence>
<sequence>MMFILSEDEYNSLIKKEVHEKVVESLQEVIAQDDDIISKLKEEILHNRPCYQKGDNVYCDGCPLGFENLGICRD</sequence>
<name>A0A414X7C0_BACOV</name>
<protein>
    <submittedName>
        <fullName evidence="1">Uncharacterized protein</fullName>
    </submittedName>
</protein>
<dbReference type="Proteomes" id="UP000283329">
    <property type="component" value="Unassembled WGS sequence"/>
</dbReference>
<evidence type="ECO:0000313" key="1">
    <source>
        <dbReference type="EMBL" id="RHH49993.1"/>
    </source>
</evidence>
<organism evidence="1 2">
    <name type="scientific">Bacteroides ovatus</name>
    <dbReference type="NCBI Taxonomy" id="28116"/>
    <lineage>
        <taxon>Bacteria</taxon>
        <taxon>Pseudomonadati</taxon>
        <taxon>Bacteroidota</taxon>
        <taxon>Bacteroidia</taxon>
        <taxon>Bacteroidales</taxon>
        <taxon>Bacteroidaceae</taxon>
        <taxon>Bacteroides</taxon>
    </lineage>
</organism>
<dbReference type="EMBL" id="QRJR01000003">
    <property type="protein sequence ID" value="RHH49993.1"/>
    <property type="molecule type" value="Genomic_DNA"/>
</dbReference>
<proteinExistence type="predicted"/>
<comment type="caution">
    <text evidence="1">The sequence shown here is derived from an EMBL/GenBank/DDBJ whole genome shotgun (WGS) entry which is preliminary data.</text>
</comment>
<accession>A0A414X7C0</accession>
<dbReference type="AlphaFoldDB" id="A0A414X7C0"/>